<feature type="domain" description="GH16" evidence="2">
    <location>
        <begin position="142"/>
        <end position="390"/>
    </location>
</feature>
<dbReference type="SUPFAM" id="SSF49899">
    <property type="entry name" value="Concanavalin A-like lectins/glucanases"/>
    <property type="match status" value="1"/>
</dbReference>
<reference evidence="3 4" key="1">
    <citation type="submission" date="2018-05" db="EMBL/GenBank/DDBJ databases">
        <title>Complete genome sequence of Gordonia terrae NRRL B-16283.</title>
        <authorList>
            <person name="Garlena R.A."/>
            <person name="Russell D.A."/>
            <person name="Hatfull G.F."/>
        </authorList>
    </citation>
    <scope>NUCLEOTIDE SEQUENCE [LARGE SCALE GENOMIC DNA]</scope>
    <source>
        <strain evidence="3 4">NRRL B-16283</strain>
    </source>
</reference>
<dbReference type="GO" id="GO:0004553">
    <property type="term" value="F:hydrolase activity, hydrolyzing O-glycosyl compounds"/>
    <property type="evidence" value="ECO:0007669"/>
    <property type="project" value="InterPro"/>
</dbReference>
<dbReference type="Gene3D" id="2.60.120.200">
    <property type="match status" value="1"/>
</dbReference>
<feature type="compositionally biased region" description="Basic residues" evidence="1">
    <location>
        <begin position="62"/>
        <end position="78"/>
    </location>
</feature>
<dbReference type="EMBL" id="CP029604">
    <property type="protein sequence ID" value="AWO86405.1"/>
    <property type="molecule type" value="Genomic_DNA"/>
</dbReference>
<dbReference type="Proteomes" id="UP000247118">
    <property type="component" value="Chromosome"/>
</dbReference>
<dbReference type="PROSITE" id="PS51762">
    <property type="entry name" value="GH16_2"/>
    <property type="match status" value="1"/>
</dbReference>
<sequence>MIGTASHRPRSPGSSISWWSVTASSRPTTTVRSTSSSGRAPATSIWGRRRDRHDRPLALRRSASRRRHRPARAPRGCPRRHRLRFGLATRHRRRTPDVGDRGRLGAALHGGSTVTRNPAGIVRRTVLQLLALVLLAPLAACGDSPARGVPRGDLPGWKQVFFDDFDRDAPVGSWANECSPYDVAYTGAQGQRWLTYPRCYLDTFDRRPYRADEVLSVSDGRLVFDLHNVDGVPAGANPSPVLDTGSQYQTYGRYSVRMRVDEPDLDEYYVAWLLWPQSEQWPRDGELDFPEGWLSRTVGGYQHFAGGGACDGCKIQSRDIGARFTDWHTYTIEWTPGRVRYLLDDTVVLDSTQWVPTTPMRWQLQTETRGDGDSRGRLLVDWAAVWSYDR</sequence>
<proteinExistence type="predicted"/>
<dbReference type="InterPro" id="IPR050546">
    <property type="entry name" value="Glycosyl_Hydrlase_16"/>
</dbReference>
<dbReference type="CDD" id="cd00413">
    <property type="entry name" value="Glyco_hydrolase_16"/>
    <property type="match status" value="1"/>
</dbReference>
<dbReference type="PANTHER" id="PTHR10963">
    <property type="entry name" value="GLYCOSYL HYDROLASE-RELATED"/>
    <property type="match status" value="1"/>
</dbReference>
<dbReference type="PANTHER" id="PTHR10963:SF60">
    <property type="entry name" value="GRAM-NEGATIVE BACTERIA-BINDING PROTEIN 1-RELATED"/>
    <property type="match status" value="1"/>
</dbReference>
<evidence type="ECO:0000259" key="2">
    <source>
        <dbReference type="PROSITE" id="PS51762"/>
    </source>
</evidence>
<evidence type="ECO:0000313" key="4">
    <source>
        <dbReference type="Proteomes" id="UP000247118"/>
    </source>
</evidence>
<dbReference type="InterPro" id="IPR013320">
    <property type="entry name" value="ConA-like_dom_sf"/>
</dbReference>
<dbReference type="AlphaFoldDB" id="A0AAD0KB97"/>
<dbReference type="GO" id="GO:0005975">
    <property type="term" value="P:carbohydrate metabolic process"/>
    <property type="evidence" value="ECO:0007669"/>
    <property type="project" value="InterPro"/>
</dbReference>
<feature type="region of interest" description="Disordered" evidence="1">
    <location>
        <begin position="24"/>
        <end position="78"/>
    </location>
</feature>
<evidence type="ECO:0000256" key="1">
    <source>
        <dbReference type="SAM" id="MobiDB-lite"/>
    </source>
</evidence>
<evidence type="ECO:0000313" key="3">
    <source>
        <dbReference type="EMBL" id="AWO86405.1"/>
    </source>
</evidence>
<dbReference type="InterPro" id="IPR000757">
    <property type="entry name" value="Beta-glucanase-like"/>
</dbReference>
<organism evidence="3 4">
    <name type="scientific">Gordonia terrae</name>
    <dbReference type="NCBI Taxonomy" id="2055"/>
    <lineage>
        <taxon>Bacteria</taxon>
        <taxon>Bacillati</taxon>
        <taxon>Actinomycetota</taxon>
        <taxon>Actinomycetes</taxon>
        <taxon>Mycobacteriales</taxon>
        <taxon>Gordoniaceae</taxon>
        <taxon>Gordonia</taxon>
    </lineage>
</organism>
<gene>
    <name evidence="3" type="ORF">DLJ61_25435</name>
</gene>
<accession>A0AAD0KB97</accession>
<protein>
    <recommendedName>
        <fullName evidence="2">GH16 domain-containing protein</fullName>
    </recommendedName>
</protein>
<dbReference type="Pfam" id="PF00722">
    <property type="entry name" value="Glyco_hydro_16"/>
    <property type="match status" value="1"/>
</dbReference>
<feature type="compositionally biased region" description="Low complexity" evidence="1">
    <location>
        <begin position="24"/>
        <end position="37"/>
    </location>
</feature>
<name>A0AAD0KB97_9ACTN</name>